<keyword evidence="2" id="KW-1185">Reference proteome</keyword>
<reference evidence="1 2" key="1">
    <citation type="submission" date="2019-12" db="EMBL/GenBank/DDBJ databases">
        <title>Hymenobacter sp. HMF4947 Genome sequencing and assembly.</title>
        <authorList>
            <person name="Kang H."/>
            <person name="Cha I."/>
            <person name="Kim H."/>
            <person name="Joh K."/>
        </authorList>
    </citation>
    <scope>NUCLEOTIDE SEQUENCE [LARGE SCALE GENOMIC DNA]</scope>
    <source>
        <strain evidence="1 2">HMF4947</strain>
    </source>
</reference>
<dbReference type="AlphaFoldDB" id="A0A7K1TH42"/>
<sequence>MRGFTRFLRDHQRRAAIPYAIDLAYFSQEYRDYIKLGLAPWAVNTKPPRSIRMLWVSRLVADFHRWHQELATRYSDFYLAVWLCEPEFGRSQLVAGIEERQAWYEGLFNYDLKKPLPTEYQSTPGVTALKWTACPEIVTYWLDEFAELGAWVANKPHWKTETADGKPFFVVQIGIVWVGEAAD</sequence>
<protein>
    <submittedName>
        <fullName evidence="1">Uncharacterized protein</fullName>
    </submittedName>
</protein>
<accession>A0A7K1TH42</accession>
<gene>
    <name evidence="1" type="ORF">GO988_15175</name>
</gene>
<organism evidence="1 2">
    <name type="scientific">Hymenobacter ginkgonis</name>
    <dbReference type="NCBI Taxonomy" id="2682976"/>
    <lineage>
        <taxon>Bacteria</taxon>
        <taxon>Pseudomonadati</taxon>
        <taxon>Bacteroidota</taxon>
        <taxon>Cytophagia</taxon>
        <taxon>Cytophagales</taxon>
        <taxon>Hymenobacteraceae</taxon>
        <taxon>Hymenobacter</taxon>
    </lineage>
</organism>
<evidence type="ECO:0000313" key="1">
    <source>
        <dbReference type="EMBL" id="MVN77673.1"/>
    </source>
</evidence>
<evidence type="ECO:0000313" key="2">
    <source>
        <dbReference type="Proteomes" id="UP000441336"/>
    </source>
</evidence>
<dbReference type="RefSeq" id="WP_157566914.1">
    <property type="nucleotide sequence ID" value="NZ_WQKZ01000003.1"/>
</dbReference>
<dbReference type="Proteomes" id="UP000441336">
    <property type="component" value="Unassembled WGS sequence"/>
</dbReference>
<proteinExistence type="predicted"/>
<comment type="caution">
    <text evidence="1">The sequence shown here is derived from an EMBL/GenBank/DDBJ whole genome shotgun (WGS) entry which is preliminary data.</text>
</comment>
<name>A0A7K1TH42_9BACT</name>
<dbReference type="EMBL" id="WQKZ01000003">
    <property type="protein sequence ID" value="MVN77673.1"/>
    <property type="molecule type" value="Genomic_DNA"/>
</dbReference>